<dbReference type="RefSeq" id="WP_077925685.1">
    <property type="nucleotide sequence ID" value="NZ_BAABKE010000005.1"/>
</dbReference>
<comment type="similarity">
    <text evidence="2">Belongs to the bacterial solute-binding protein 1 family.</text>
</comment>
<evidence type="ECO:0000313" key="10">
    <source>
        <dbReference type="Proteomes" id="UP001500631"/>
    </source>
</evidence>
<sequence length="436" mass="48181">MKLKKIALATILGAGTLMSASYAQTEIQWWHSMNGALNDWVNDLAKEFNESQTDYKVVPVFKGDYEQSMTAGIAAIRSGNAPDILQVFEVGTASMIYSKGVTKSVSEIMKANNIPFDINAYIPAVAGYYASPNGDLLSLPFNSSTTVMYYNKDEFKKAGLDPDKAPKTWKEVRAATEALKASGSKCPMTISWMGWTQLESFSAWHNVPYATKNNGFGGMDAELKFNSPLHVKHFENLSDMAKNGLFVYKGRSVASQPAFLSGECAIFMGSSGFYSGLKRDAKFDFAETTLPYYDDVEGAPQNTVIGGASLWVLNGKPAENYKGVAKFFEFISQPERAAQSHMRTGYLPITKEAFEITEKAGFYTENPGADVPVQQMIRDTNDNTRGLRLGNMLQIRTIVDEETEQVWTGKKSPKDALDSAVERGNALLKRFERVNK</sequence>
<evidence type="ECO:0000313" key="9">
    <source>
        <dbReference type="EMBL" id="GAA5101476.1"/>
    </source>
</evidence>
<gene>
    <name evidence="9" type="primary">ugpB</name>
    <name evidence="9" type="ORF">GCM10023338_17500</name>
</gene>
<evidence type="ECO:0000256" key="8">
    <source>
        <dbReference type="SAM" id="SignalP"/>
    </source>
</evidence>
<evidence type="ECO:0000256" key="5">
    <source>
        <dbReference type="ARBA" id="ARBA00022448"/>
    </source>
</evidence>
<comment type="subcellular location">
    <subcellularLocation>
        <location evidence="1">Periplasm</location>
    </subcellularLocation>
</comment>
<dbReference type="Pfam" id="PF13416">
    <property type="entry name" value="SBP_bac_8"/>
    <property type="match status" value="1"/>
</dbReference>
<protein>
    <recommendedName>
        <fullName evidence="4">sn-glycerol-3-phosphate-binding periplasmic protein UgpB</fullName>
    </recommendedName>
</protein>
<keyword evidence="7" id="KW-0574">Periplasm</keyword>
<feature type="signal peptide" evidence="8">
    <location>
        <begin position="1"/>
        <end position="23"/>
    </location>
</feature>
<evidence type="ECO:0000256" key="4">
    <source>
        <dbReference type="ARBA" id="ARBA00017470"/>
    </source>
</evidence>
<proteinExistence type="inferred from homology"/>
<keyword evidence="5" id="KW-0813">Transport</keyword>
<dbReference type="InterPro" id="IPR050490">
    <property type="entry name" value="Bact_solute-bd_prot1"/>
</dbReference>
<dbReference type="InterPro" id="IPR006059">
    <property type="entry name" value="SBP"/>
</dbReference>
<dbReference type="CDD" id="cd14748">
    <property type="entry name" value="PBP2_UgpB"/>
    <property type="match status" value="1"/>
</dbReference>
<evidence type="ECO:0000256" key="7">
    <source>
        <dbReference type="ARBA" id="ARBA00022764"/>
    </source>
</evidence>
<dbReference type="Proteomes" id="UP001500631">
    <property type="component" value="Unassembled WGS sequence"/>
</dbReference>
<dbReference type="InterPro" id="IPR006061">
    <property type="entry name" value="SBP_1_CS"/>
</dbReference>
<keyword evidence="10" id="KW-1185">Reference proteome</keyword>
<organism evidence="9 10">
    <name type="scientific">Wohlfahrtiimonas larvae</name>
    <dbReference type="NCBI Taxonomy" id="1157986"/>
    <lineage>
        <taxon>Bacteria</taxon>
        <taxon>Pseudomonadati</taxon>
        <taxon>Pseudomonadota</taxon>
        <taxon>Gammaproteobacteria</taxon>
        <taxon>Cardiobacteriales</taxon>
        <taxon>Ignatzschineriaceae</taxon>
        <taxon>Wohlfahrtiimonas</taxon>
    </lineage>
</organism>
<evidence type="ECO:0000256" key="6">
    <source>
        <dbReference type="ARBA" id="ARBA00022729"/>
    </source>
</evidence>
<dbReference type="PANTHER" id="PTHR43649">
    <property type="entry name" value="ARABINOSE-BINDING PROTEIN-RELATED"/>
    <property type="match status" value="1"/>
</dbReference>
<dbReference type="PANTHER" id="PTHR43649:SF31">
    <property type="entry name" value="SN-GLYCEROL-3-PHOSPHATE-BINDING PERIPLASMIC PROTEIN UGPB"/>
    <property type="match status" value="1"/>
</dbReference>
<keyword evidence="6 8" id="KW-0732">Signal</keyword>
<comment type="subunit">
    <text evidence="3">The complex is composed of two ATP-binding proteins (UgpC), two transmembrane proteins (UgpA and UgpE) and a solute-binding protein (UgpB).</text>
</comment>
<name>A0ABP9MT77_9GAMM</name>
<evidence type="ECO:0000256" key="2">
    <source>
        <dbReference type="ARBA" id="ARBA00008520"/>
    </source>
</evidence>
<comment type="caution">
    <text evidence="9">The sequence shown here is derived from an EMBL/GenBank/DDBJ whole genome shotgun (WGS) entry which is preliminary data.</text>
</comment>
<dbReference type="Gene3D" id="3.40.190.10">
    <property type="entry name" value="Periplasmic binding protein-like II"/>
    <property type="match status" value="2"/>
</dbReference>
<dbReference type="SUPFAM" id="SSF53850">
    <property type="entry name" value="Periplasmic binding protein-like II"/>
    <property type="match status" value="1"/>
</dbReference>
<reference evidence="10" key="1">
    <citation type="journal article" date="2019" name="Int. J. Syst. Evol. Microbiol.">
        <title>The Global Catalogue of Microorganisms (GCM) 10K type strain sequencing project: providing services to taxonomists for standard genome sequencing and annotation.</title>
        <authorList>
            <consortium name="The Broad Institute Genomics Platform"/>
            <consortium name="The Broad Institute Genome Sequencing Center for Infectious Disease"/>
            <person name="Wu L."/>
            <person name="Ma J."/>
        </authorList>
    </citation>
    <scope>NUCLEOTIDE SEQUENCE [LARGE SCALE GENOMIC DNA]</scope>
    <source>
        <strain evidence="10">JCM 18424</strain>
    </source>
</reference>
<dbReference type="EMBL" id="BAABKE010000005">
    <property type="protein sequence ID" value="GAA5101476.1"/>
    <property type="molecule type" value="Genomic_DNA"/>
</dbReference>
<evidence type="ECO:0000256" key="3">
    <source>
        <dbReference type="ARBA" id="ARBA00011557"/>
    </source>
</evidence>
<dbReference type="NCBIfam" id="NF008211">
    <property type="entry name" value="PRK10974.1"/>
    <property type="match status" value="1"/>
</dbReference>
<evidence type="ECO:0000256" key="1">
    <source>
        <dbReference type="ARBA" id="ARBA00004418"/>
    </source>
</evidence>
<feature type="chain" id="PRO_5045828534" description="sn-glycerol-3-phosphate-binding periplasmic protein UgpB" evidence="8">
    <location>
        <begin position="24"/>
        <end position="436"/>
    </location>
</feature>
<dbReference type="PROSITE" id="PS01037">
    <property type="entry name" value="SBP_BACTERIAL_1"/>
    <property type="match status" value="1"/>
</dbReference>
<accession>A0ABP9MT77</accession>